<feature type="active site" description="Cysteine sulfenic acid (-SOH) intermediate" evidence="6">
    <location>
        <position position="64"/>
    </location>
</feature>
<dbReference type="InterPro" id="IPR036249">
    <property type="entry name" value="Thioredoxin-like_sf"/>
</dbReference>
<dbReference type="Gene3D" id="3.40.30.10">
    <property type="entry name" value="Glutaredoxin"/>
    <property type="match status" value="1"/>
</dbReference>
<evidence type="ECO:0000256" key="2">
    <source>
        <dbReference type="ARBA" id="ARBA00022862"/>
    </source>
</evidence>
<dbReference type="RefSeq" id="WP_301188970.1">
    <property type="nucleotide sequence ID" value="NZ_JAPDPJ010000003.1"/>
</dbReference>
<evidence type="ECO:0000256" key="5">
    <source>
        <dbReference type="ARBA" id="ARBA00023284"/>
    </source>
</evidence>
<comment type="subunit">
    <text evidence="6">Homodimer.</text>
</comment>
<comment type="caution">
    <text evidence="8">The sequence shown here is derived from an EMBL/GenBank/DDBJ whole genome shotgun (WGS) entry which is preliminary data.</text>
</comment>
<keyword evidence="9" id="KW-1185">Reference proteome</keyword>
<dbReference type="EC" id="1.11.1.24" evidence="6"/>
<keyword evidence="5 6" id="KW-0676">Redox-active center</keyword>
<dbReference type="PANTHER" id="PTHR43110:SF1">
    <property type="entry name" value="THIOL PEROXIDASE"/>
    <property type="match status" value="1"/>
</dbReference>
<dbReference type="PANTHER" id="PTHR43110">
    <property type="entry name" value="THIOL PEROXIDASE"/>
    <property type="match status" value="1"/>
</dbReference>
<comment type="function">
    <text evidence="6">Thiol-specific peroxidase that catalyzes the reduction of hydrogen peroxide and organic hydroperoxides to water and alcohols, respectively. Plays a role in cell protection against oxidative stress by detoxifying peroxides.</text>
</comment>
<evidence type="ECO:0000313" key="9">
    <source>
        <dbReference type="Proteomes" id="UP001209229"/>
    </source>
</evidence>
<dbReference type="GO" id="GO:0008379">
    <property type="term" value="F:thioredoxin peroxidase activity"/>
    <property type="evidence" value="ECO:0007669"/>
    <property type="project" value="UniProtKB-UniRule"/>
</dbReference>
<comment type="miscellaneous">
    <text evidence="6">The active site is a conserved redox-active cysteine residue, the peroxidatic cysteine (C(P)), which makes the nucleophilic attack on the peroxide substrate. The peroxide oxidizes the C(P)-SH to cysteine sulfenic acid (C(P)-SOH), which then reacts with another cysteine residue, the resolving cysteine (C(R)), to form a disulfide bridge. The disulfide is subsequently reduced by an appropriate electron donor to complete the catalytic cycle. In this atypical 2-Cys peroxiredoxin, C(R) is present in the same subunit to form an intramolecular disulfide. The disulfide is subsequently reduced by thioredoxin.</text>
</comment>
<sequence>MNKTNLNVTFAGNPVTILGNEIKVGDKAPDFTVINEKLESVKLSDFDGKVKVLVVYPSIDTGVCAAQNRKFNVEANSLEDVAVLSISVDLPFAQSRFCGAEGLENIITLSDHKDLDFGEKYGFVIEEFRLLTRGTVIIDKDNTVKYVEYLPEITNEPDYDAALKAVKELI</sequence>
<evidence type="ECO:0000313" key="8">
    <source>
        <dbReference type="EMBL" id="MCW3785398.1"/>
    </source>
</evidence>
<dbReference type="EMBL" id="JAPDPJ010000003">
    <property type="protein sequence ID" value="MCW3785398.1"/>
    <property type="molecule type" value="Genomic_DNA"/>
</dbReference>
<keyword evidence="3 6" id="KW-0560">Oxidoreductase</keyword>
<dbReference type="CDD" id="cd03014">
    <property type="entry name" value="PRX_Atyp2cys"/>
    <property type="match status" value="1"/>
</dbReference>
<dbReference type="InterPro" id="IPR013740">
    <property type="entry name" value="Redoxin"/>
</dbReference>
<dbReference type="HAMAP" id="MF_00269">
    <property type="entry name" value="Tpx"/>
    <property type="match status" value="1"/>
</dbReference>
<keyword evidence="1 6" id="KW-0575">Peroxidase</keyword>
<reference evidence="8" key="1">
    <citation type="submission" date="2022-10" db="EMBL/GenBank/DDBJ databases">
        <authorList>
            <person name="Yu W.X."/>
        </authorList>
    </citation>
    <scope>NUCLEOTIDE SEQUENCE</scope>
    <source>
        <strain evidence="8">AAT</strain>
    </source>
</reference>
<comment type="catalytic activity">
    <reaction evidence="6">
        <text>a hydroperoxide + [thioredoxin]-dithiol = an alcohol + [thioredoxin]-disulfide + H2O</text>
        <dbReference type="Rhea" id="RHEA:62620"/>
        <dbReference type="Rhea" id="RHEA-COMP:10698"/>
        <dbReference type="Rhea" id="RHEA-COMP:10700"/>
        <dbReference type="ChEBI" id="CHEBI:15377"/>
        <dbReference type="ChEBI" id="CHEBI:29950"/>
        <dbReference type="ChEBI" id="CHEBI:30879"/>
        <dbReference type="ChEBI" id="CHEBI:35924"/>
        <dbReference type="ChEBI" id="CHEBI:50058"/>
        <dbReference type="EC" id="1.11.1.24"/>
    </reaction>
</comment>
<dbReference type="SUPFAM" id="SSF52833">
    <property type="entry name" value="Thioredoxin-like"/>
    <property type="match status" value="1"/>
</dbReference>
<keyword evidence="2 6" id="KW-0049">Antioxidant</keyword>
<dbReference type="InterPro" id="IPR013766">
    <property type="entry name" value="Thioredoxin_domain"/>
</dbReference>
<evidence type="ECO:0000256" key="1">
    <source>
        <dbReference type="ARBA" id="ARBA00022559"/>
    </source>
</evidence>
<evidence type="ECO:0000259" key="7">
    <source>
        <dbReference type="PROSITE" id="PS51352"/>
    </source>
</evidence>
<protein>
    <recommendedName>
        <fullName evidence="6">Thiol peroxidase</fullName>
        <shortName evidence="6">Tpx</shortName>
        <ecNumber evidence="6">1.11.1.24</ecNumber>
    </recommendedName>
    <alternativeName>
        <fullName evidence="6">Peroxiredoxin tpx</fullName>
        <shortName evidence="6">Prx</shortName>
    </alternativeName>
    <alternativeName>
        <fullName evidence="6">Thioredoxin peroxidase</fullName>
    </alternativeName>
    <alternativeName>
        <fullName evidence="6">Thioredoxin-dependent peroxiredoxin</fullName>
    </alternativeName>
</protein>
<dbReference type="Pfam" id="PF08534">
    <property type="entry name" value="Redoxin"/>
    <property type="match status" value="1"/>
</dbReference>
<evidence type="ECO:0000256" key="4">
    <source>
        <dbReference type="ARBA" id="ARBA00023157"/>
    </source>
</evidence>
<name>A0AAE3SDH1_9BACT</name>
<dbReference type="InterPro" id="IPR002065">
    <property type="entry name" value="TPX"/>
</dbReference>
<gene>
    <name evidence="6 8" type="primary">tpx</name>
    <name evidence="8" type="ORF">OM075_02910</name>
</gene>
<accession>A0AAE3SDH1</accession>
<feature type="disulfide bond" description="Redox-active" evidence="6">
    <location>
        <begin position="64"/>
        <end position="98"/>
    </location>
</feature>
<comment type="similarity">
    <text evidence="6">Belongs to the peroxiredoxin family. Tpx subfamily.</text>
</comment>
<evidence type="ECO:0000256" key="3">
    <source>
        <dbReference type="ARBA" id="ARBA00023002"/>
    </source>
</evidence>
<dbReference type="PROSITE" id="PS01265">
    <property type="entry name" value="TPX"/>
    <property type="match status" value="1"/>
</dbReference>
<dbReference type="AlphaFoldDB" id="A0AAE3SDH1"/>
<dbReference type="PROSITE" id="PS51352">
    <property type="entry name" value="THIOREDOXIN_2"/>
    <property type="match status" value="1"/>
</dbReference>
<organism evidence="8 9">
    <name type="scientific">Plebeiibacterium sediminum</name>
    <dbReference type="NCBI Taxonomy" id="2992112"/>
    <lineage>
        <taxon>Bacteria</taxon>
        <taxon>Pseudomonadati</taxon>
        <taxon>Bacteroidota</taxon>
        <taxon>Bacteroidia</taxon>
        <taxon>Marinilabiliales</taxon>
        <taxon>Marinilabiliaceae</taxon>
        <taxon>Plebeiibacterium</taxon>
    </lineage>
</organism>
<dbReference type="InterPro" id="IPR018219">
    <property type="entry name" value="Tpx_CS"/>
</dbReference>
<keyword evidence="4 6" id="KW-1015">Disulfide bond</keyword>
<proteinExistence type="inferred from homology"/>
<evidence type="ECO:0000256" key="6">
    <source>
        <dbReference type="HAMAP-Rule" id="MF_00269"/>
    </source>
</evidence>
<dbReference type="NCBIfam" id="NF001808">
    <property type="entry name" value="PRK00522.1"/>
    <property type="match status" value="1"/>
</dbReference>
<feature type="domain" description="Thioredoxin" evidence="7">
    <location>
        <begin position="22"/>
        <end position="170"/>
    </location>
</feature>
<dbReference type="Proteomes" id="UP001209229">
    <property type="component" value="Unassembled WGS sequence"/>
</dbReference>
<dbReference type="InterPro" id="IPR050455">
    <property type="entry name" value="Tpx_Peroxidase_subfamily"/>
</dbReference>